<feature type="chain" id="PRO_5045872765" description="AMIN-like domain-containing protein" evidence="2">
    <location>
        <begin position="23"/>
        <end position="219"/>
    </location>
</feature>
<gene>
    <name evidence="4" type="ORF">H9657_04835</name>
</gene>
<keyword evidence="5" id="KW-1185">Reference proteome</keyword>
<organism evidence="4 5">
    <name type="scientific">Cellulomonas avistercoris</name>
    <dbReference type="NCBI Taxonomy" id="2762242"/>
    <lineage>
        <taxon>Bacteria</taxon>
        <taxon>Bacillati</taxon>
        <taxon>Actinomycetota</taxon>
        <taxon>Actinomycetes</taxon>
        <taxon>Micrococcales</taxon>
        <taxon>Cellulomonadaceae</taxon>
        <taxon>Cellulomonas</taxon>
    </lineage>
</organism>
<dbReference type="Pfam" id="PF24837">
    <property type="entry name" value="AMIN-like"/>
    <property type="match status" value="1"/>
</dbReference>
<dbReference type="InterPro" id="IPR056303">
    <property type="entry name" value="AMIN-like"/>
</dbReference>
<dbReference type="EMBL" id="JACSQV010000003">
    <property type="protein sequence ID" value="MBD7917605.1"/>
    <property type="molecule type" value="Genomic_DNA"/>
</dbReference>
<keyword evidence="2" id="KW-0732">Signal</keyword>
<feature type="region of interest" description="Disordered" evidence="1">
    <location>
        <begin position="26"/>
        <end position="87"/>
    </location>
</feature>
<evidence type="ECO:0000313" key="4">
    <source>
        <dbReference type="EMBL" id="MBD7917605.1"/>
    </source>
</evidence>
<feature type="compositionally biased region" description="Low complexity" evidence="1">
    <location>
        <begin position="78"/>
        <end position="87"/>
    </location>
</feature>
<evidence type="ECO:0000256" key="2">
    <source>
        <dbReference type="SAM" id="SignalP"/>
    </source>
</evidence>
<evidence type="ECO:0000259" key="3">
    <source>
        <dbReference type="Pfam" id="PF24837"/>
    </source>
</evidence>
<dbReference type="Proteomes" id="UP000604241">
    <property type="component" value="Unassembled WGS sequence"/>
</dbReference>
<feature type="domain" description="AMIN-like" evidence="3">
    <location>
        <begin position="93"/>
        <end position="217"/>
    </location>
</feature>
<dbReference type="PROSITE" id="PS51257">
    <property type="entry name" value="PROKAR_LIPOPROTEIN"/>
    <property type="match status" value="1"/>
</dbReference>
<reference evidence="4 5" key="1">
    <citation type="submission" date="2020-08" db="EMBL/GenBank/DDBJ databases">
        <title>A Genomic Blueprint of the Chicken Gut Microbiome.</title>
        <authorList>
            <person name="Gilroy R."/>
            <person name="Ravi A."/>
            <person name="Getino M."/>
            <person name="Pursley I."/>
            <person name="Horton D.L."/>
            <person name="Alikhan N.-F."/>
            <person name="Baker D."/>
            <person name="Gharbi K."/>
            <person name="Hall N."/>
            <person name="Watson M."/>
            <person name="Adriaenssens E.M."/>
            <person name="Foster-Nyarko E."/>
            <person name="Jarju S."/>
            <person name="Secka A."/>
            <person name="Antonio M."/>
            <person name="Oren A."/>
            <person name="Chaudhuri R."/>
            <person name="La Ragione R.M."/>
            <person name="Hildebrand F."/>
            <person name="Pallen M.J."/>
        </authorList>
    </citation>
    <scope>NUCLEOTIDE SEQUENCE [LARGE SCALE GENOMIC DNA]</scope>
    <source>
        <strain evidence="4 5">Sa3CUA2</strain>
    </source>
</reference>
<feature type="signal peptide" evidence="2">
    <location>
        <begin position="1"/>
        <end position="22"/>
    </location>
</feature>
<evidence type="ECO:0000313" key="5">
    <source>
        <dbReference type="Proteomes" id="UP000604241"/>
    </source>
</evidence>
<protein>
    <recommendedName>
        <fullName evidence="3">AMIN-like domain-containing protein</fullName>
    </recommendedName>
</protein>
<feature type="compositionally biased region" description="Low complexity" evidence="1">
    <location>
        <begin position="26"/>
        <end position="71"/>
    </location>
</feature>
<evidence type="ECO:0000256" key="1">
    <source>
        <dbReference type="SAM" id="MobiDB-lite"/>
    </source>
</evidence>
<comment type="caution">
    <text evidence="4">The sequence shown here is derived from an EMBL/GenBank/DDBJ whole genome shotgun (WGS) entry which is preliminary data.</text>
</comment>
<name>A0ABR8QB29_9CELL</name>
<sequence length="219" mass="22142">MRTTTGGLGTATGALALALALAACGSGSGTPAGSATPTSSPSPAVTSARPTASSTPAPTSAATTAAAEPTGDLGGFTAPGTEAATDGDAAGYVVTQVRTGSHDGYDRVVYELTGGQGTPGYRVGYVDRAVEDPSDEVRDVDGDAVLQVWLVGTTYPVEGGPQEFSEDLRPADGDVEHVVRPLTFEGMTQSFVGVDDGPRPFRVLVLSDPVRVVVDLQDD</sequence>
<dbReference type="RefSeq" id="WP_191780921.1">
    <property type="nucleotide sequence ID" value="NZ_JACSQV010000003.1"/>
</dbReference>
<accession>A0ABR8QB29</accession>
<proteinExistence type="predicted"/>